<keyword evidence="3" id="KW-1185">Reference proteome</keyword>
<keyword evidence="1" id="KW-1133">Transmembrane helix</keyword>
<evidence type="ECO:0000313" key="2">
    <source>
        <dbReference type="EMBL" id="KAA8822439.1"/>
    </source>
</evidence>
<protein>
    <recommendedName>
        <fullName evidence="4">ABC transporter permease</fullName>
    </recommendedName>
</protein>
<feature type="transmembrane region" description="Helical" evidence="1">
    <location>
        <begin position="314"/>
        <end position="335"/>
    </location>
</feature>
<proteinExistence type="predicted"/>
<keyword evidence="1" id="KW-0812">Transmembrane</keyword>
<feature type="transmembrane region" description="Helical" evidence="1">
    <location>
        <begin position="31"/>
        <end position="50"/>
    </location>
</feature>
<dbReference type="Proteomes" id="UP000374630">
    <property type="component" value="Unassembled WGS sequence"/>
</dbReference>
<evidence type="ECO:0000313" key="3">
    <source>
        <dbReference type="Proteomes" id="UP000374630"/>
    </source>
</evidence>
<reference evidence="2 3" key="1">
    <citation type="journal article" date="2019" name="Syst. Appl. Microbiol.">
        <title>Characterization of Bifidobacterium species in feaces of the Egyptian fruit bat: Description of B. vespertilionis sp. nov. and B. rousetti sp. nov.</title>
        <authorList>
            <person name="Modesto M."/>
            <person name="Satti M."/>
            <person name="Watanabe K."/>
            <person name="Puglisi E."/>
            <person name="Morelli L."/>
            <person name="Huang C.-H."/>
            <person name="Liou J.-S."/>
            <person name="Miyashita M."/>
            <person name="Tamura T."/>
            <person name="Saito S."/>
            <person name="Mori K."/>
            <person name="Huang L."/>
            <person name="Sciavilla P."/>
            <person name="Sandri C."/>
            <person name="Spiezio C."/>
            <person name="Vitali F."/>
            <person name="Cavalieri D."/>
            <person name="Perpetuini G."/>
            <person name="Tofalo R."/>
            <person name="Bonetti A."/>
            <person name="Arita M."/>
            <person name="Mattarelli P."/>
        </authorList>
    </citation>
    <scope>NUCLEOTIDE SEQUENCE [LARGE SCALE GENOMIC DNA]</scope>
    <source>
        <strain evidence="2 3">RST16</strain>
    </source>
</reference>
<organism evidence="2 3">
    <name type="scientific">Bifidobacterium vespertilionis</name>
    <dbReference type="NCBI Taxonomy" id="2562524"/>
    <lineage>
        <taxon>Bacteria</taxon>
        <taxon>Bacillati</taxon>
        <taxon>Actinomycetota</taxon>
        <taxon>Actinomycetes</taxon>
        <taxon>Bifidobacteriales</taxon>
        <taxon>Bifidobacteriaceae</taxon>
        <taxon>Bifidobacterium</taxon>
    </lineage>
</organism>
<comment type="caution">
    <text evidence="2">The sequence shown here is derived from an EMBL/GenBank/DDBJ whole genome shotgun (WGS) entry which is preliminary data.</text>
</comment>
<feature type="transmembrane region" description="Helical" evidence="1">
    <location>
        <begin position="368"/>
        <end position="390"/>
    </location>
</feature>
<accession>A0ABQ6SV09</accession>
<name>A0ABQ6SV09_9BIFI</name>
<feature type="transmembrane region" description="Helical" evidence="1">
    <location>
        <begin position="222"/>
        <end position="246"/>
    </location>
</feature>
<feature type="transmembrane region" description="Helical" evidence="1">
    <location>
        <begin position="285"/>
        <end position="307"/>
    </location>
</feature>
<sequence length="400" mass="42977">MPRIRVRKDTASGDATRADVYRWELRKIVRFPALWALLALCLALNSWAILSSAGGLSGWRSDLAYTAQVAQRLGTTVDDRFVAALEAEPVSDERDGLLHYIQSALGPGYAGWDPIAAGDRYAAKLNDQGHPHLALQMQIKAQWIQPRAEHLASAGLTNDLLAGRVTTLMHSVNATLIQVLLLEGMVLGSLIVLYAVCGERFHRMTALTNASRAGRRLMTRKLIVGIGCALAAYTILAAGFAIASLLSFRIPGLWSGNVSSRMFGMATDAGLQPFITWTDFTMGGYLLAMLALGALFTLAFTLFAGALGMALGNVLAAFGGVMGFAAAGLIAMMFVSDALAYQLLGLQPMYALANANAWFSDMGTHAVIPWQETVVTLISAIYFAIALIVARKAYSRKDLT</sequence>
<keyword evidence="1" id="KW-0472">Membrane</keyword>
<dbReference type="RefSeq" id="WP_150353233.1">
    <property type="nucleotide sequence ID" value="NZ_RZNZ01000001.1"/>
</dbReference>
<feature type="transmembrane region" description="Helical" evidence="1">
    <location>
        <begin position="176"/>
        <end position="197"/>
    </location>
</feature>
<dbReference type="EMBL" id="RZNZ01000001">
    <property type="protein sequence ID" value="KAA8822439.1"/>
    <property type="molecule type" value="Genomic_DNA"/>
</dbReference>
<evidence type="ECO:0000256" key="1">
    <source>
        <dbReference type="SAM" id="Phobius"/>
    </source>
</evidence>
<evidence type="ECO:0008006" key="4">
    <source>
        <dbReference type="Google" id="ProtNLM"/>
    </source>
</evidence>
<gene>
    <name evidence="2" type="ORF">EMO90_00095</name>
</gene>